<dbReference type="EMBL" id="BSYO01000003">
    <property type="protein sequence ID" value="GMH01474.1"/>
    <property type="molecule type" value="Genomic_DNA"/>
</dbReference>
<keyword evidence="4 7" id="KW-0732">Signal</keyword>
<dbReference type="InterPro" id="IPR052941">
    <property type="entry name" value="StomDev_PlantInt_Reg"/>
</dbReference>
<dbReference type="FunFam" id="3.80.10.10:FF:000269">
    <property type="entry name" value="Piriformospora indica-insensitive protein 2"/>
    <property type="match status" value="1"/>
</dbReference>
<evidence type="ECO:0000256" key="5">
    <source>
        <dbReference type="ARBA" id="ARBA00022737"/>
    </source>
</evidence>
<dbReference type="SUPFAM" id="SSF52058">
    <property type="entry name" value="L domain-like"/>
    <property type="match status" value="1"/>
</dbReference>
<dbReference type="GO" id="GO:0005886">
    <property type="term" value="C:plasma membrane"/>
    <property type="evidence" value="ECO:0007669"/>
    <property type="project" value="UniProtKB-SubCell"/>
</dbReference>
<reference evidence="9" key="1">
    <citation type="submission" date="2023-05" db="EMBL/GenBank/DDBJ databases">
        <title>Nepenthes gracilis genome sequencing.</title>
        <authorList>
            <person name="Fukushima K."/>
        </authorList>
    </citation>
    <scope>NUCLEOTIDE SEQUENCE</scope>
    <source>
        <strain evidence="9">SING2019-196</strain>
    </source>
</reference>
<sequence length="439" mass="47539">MASLSLLLVGYLVLAADLGTILGASDGSGAEEMEKDELLGLFDVMSSLLEDQSWVQMHPQPCTATPWPGVECELGEEEEPPLFHVTKVHIGPDILNPPCSSSAFLSRSLVKLPFLKTLSIFNCFTTSRVSLSPSFFTSFSYLEHLTLQSNPTLIGKIPPPPPPLSQAPNLKVLCLKQNGFHGEIPQQLGGLASLEQLDLSYNNLSGQIPQEFGGLKSLTILDLSWNSLEGQLPSSLGNLRLLQKTDLSSNMLNGMIPPELGNLESLVLLDLSYNMLSGPIPSSFSCLENLEYFLIDHNPINSELPLLLSTLKKLKTLSFSDCGLTGTVPTYFPSLKNLTALFLNRNNLSGGVPKNLATLPNLDQLNLSQNQLSGELSLPEGFIYRLGKRGLSKQKSCDSEKYSPSLSAIVSEKQGHVKPNSFGISASVFTGEDGHGRLI</sequence>
<keyword evidence="5" id="KW-0677">Repeat</keyword>
<dbReference type="Gene3D" id="3.80.10.10">
    <property type="entry name" value="Ribonuclease Inhibitor"/>
    <property type="match status" value="3"/>
</dbReference>
<dbReference type="InterPro" id="IPR003591">
    <property type="entry name" value="Leu-rich_rpt_typical-subtyp"/>
</dbReference>
<keyword evidence="2" id="KW-1003">Cell membrane</keyword>
<evidence type="ECO:0000256" key="3">
    <source>
        <dbReference type="ARBA" id="ARBA00022614"/>
    </source>
</evidence>
<evidence type="ECO:0000256" key="6">
    <source>
        <dbReference type="ARBA" id="ARBA00023136"/>
    </source>
</evidence>
<feature type="chain" id="PRO_5041983989" description="Disease resistance R13L4/SHOC-2-like LRR domain-containing protein" evidence="7">
    <location>
        <begin position="24"/>
        <end position="439"/>
    </location>
</feature>
<dbReference type="Pfam" id="PF23598">
    <property type="entry name" value="LRR_14"/>
    <property type="match status" value="1"/>
</dbReference>
<dbReference type="InterPro" id="IPR032675">
    <property type="entry name" value="LRR_dom_sf"/>
</dbReference>
<evidence type="ECO:0000256" key="2">
    <source>
        <dbReference type="ARBA" id="ARBA00022475"/>
    </source>
</evidence>
<keyword evidence="6" id="KW-0472">Membrane</keyword>
<evidence type="ECO:0000259" key="8">
    <source>
        <dbReference type="Pfam" id="PF23598"/>
    </source>
</evidence>
<comment type="caution">
    <text evidence="9">The sequence shown here is derived from an EMBL/GenBank/DDBJ whole genome shotgun (WGS) entry which is preliminary data.</text>
</comment>
<evidence type="ECO:0000256" key="1">
    <source>
        <dbReference type="ARBA" id="ARBA00004236"/>
    </source>
</evidence>
<keyword evidence="3" id="KW-0433">Leucine-rich repeat</keyword>
<dbReference type="GO" id="GO:0051707">
    <property type="term" value="P:response to other organism"/>
    <property type="evidence" value="ECO:0007669"/>
    <property type="project" value="UniProtKB-ARBA"/>
</dbReference>
<dbReference type="PRINTS" id="PR00019">
    <property type="entry name" value="LEURICHRPT"/>
</dbReference>
<dbReference type="PANTHER" id="PTHR48004:SF70">
    <property type="entry name" value="LRR RECEPTOR-LIKE SERINE_THREONINE-PROTEIN KINASE ERL2"/>
    <property type="match status" value="1"/>
</dbReference>
<organism evidence="9 10">
    <name type="scientific">Nepenthes gracilis</name>
    <name type="common">Slender pitcher plant</name>
    <dbReference type="NCBI Taxonomy" id="150966"/>
    <lineage>
        <taxon>Eukaryota</taxon>
        <taxon>Viridiplantae</taxon>
        <taxon>Streptophyta</taxon>
        <taxon>Embryophyta</taxon>
        <taxon>Tracheophyta</taxon>
        <taxon>Spermatophyta</taxon>
        <taxon>Magnoliopsida</taxon>
        <taxon>eudicotyledons</taxon>
        <taxon>Gunneridae</taxon>
        <taxon>Pentapetalae</taxon>
        <taxon>Caryophyllales</taxon>
        <taxon>Nepenthaceae</taxon>
        <taxon>Nepenthes</taxon>
    </lineage>
</organism>
<comment type="subcellular location">
    <subcellularLocation>
        <location evidence="1">Cell membrane</location>
    </subcellularLocation>
</comment>
<evidence type="ECO:0000256" key="4">
    <source>
        <dbReference type="ARBA" id="ARBA00022729"/>
    </source>
</evidence>
<accession>A0AAD3RZE0</accession>
<dbReference type="InterPro" id="IPR055414">
    <property type="entry name" value="LRR_R13L4/SHOC2-like"/>
</dbReference>
<dbReference type="SMART" id="SM00369">
    <property type="entry name" value="LRR_TYP"/>
    <property type="match status" value="4"/>
</dbReference>
<protein>
    <recommendedName>
        <fullName evidence="8">Disease resistance R13L4/SHOC-2-like LRR domain-containing protein</fullName>
    </recommendedName>
</protein>
<feature type="domain" description="Disease resistance R13L4/SHOC-2-like LRR" evidence="8">
    <location>
        <begin position="169"/>
        <end position="377"/>
    </location>
</feature>
<dbReference type="AlphaFoldDB" id="A0AAD3RZE0"/>
<dbReference type="Proteomes" id="UP001279734">
    <property type="component" value="Unassembled WGS sequence"/>
</dbReference>
<name>A0AAD3RZE0_NEPGR</name>
<gene>
    <name evidence="9" type="ORF">Nepgr_003313</name>
</gene>
<proteinExistence type="predicted"/>
<evidence type="ECO:0000313" key="9">
    <source>
        <dbReference type="EMBL" id="GMH01474.1"/>
    </source>
</evidence>
<evidence type="ECO:0000313" key="10">
    <source>
        <dbReference type="Proteomes" id="UP001279734"/>
    </source>
</evidence>
<dbReference type="FunFam" id="3.80.10.10:FF:000299">
    <property type="entry name" value="Piriformospora indica-insensitive protein 2"/>
    <property type="match status" value="1"/>
</dbReference>
<dbReference type="PANTHER" id="PTHR48004">
    <property type="entry name" value="OS01G0149700 PROTEIN"/>
    <property type="match status" value="1"/>
</dbReference>
<evidence type="ECO:0000256" key="7">
    <source>
        <dbReference type="SAM" id="SignalP"/>
    </source>
</evidence>
<feature type="signal peptide" evidence="7">
    <location>
        <begin position="1"/>
        <end position="23"/>
    </location>
</feature>
<keyword evidence="10" id="KW-1185">Reference proteome</keyword>